<comment type="similarity">
    <text evidence="2">Belongs to the asparagine synthetase family.</text>
</comment>
<dbReference type="PANTHER" id="PTHR43284:SF1">
    <property type="entry name" value="ASPARAGINE SYNTHETASE"/>
    <property type="match status" value="1"/>
</dbReference>
<feature type="binding site" evidence="10">
    <location>
        <begin position="398"/>
        <end position="399"/>
    </location>
    <ligand>
        <name>ATP</name>
        <dbReference type="ChEBI" id="CHEBI:30616"/>
    </ligand>
</feature>
<reference evidence="13" key="2">
    <citation type="submission" date="2021-04" db="EMBL/GenBank/DDBJ databases">
        <authorList>
            <person name="Gilroy R."/>
        </authorList>
    </citation>
    <scope>NUCLEOTIDE SEQUENCE</scope>
    <source>
        <strain evidence="13">CHK179-7159</strain>
    </source>
</reference>
<evidence type="ECO:0000256" key="10">
    <source>
        <dbReference type="PIRSR" id="PIRSR001589-2"/>
    </source>
</evidence>
<evidence type="ECO:0000259" key="12">
    <source>
        <dbReference type="PROSITE" id="PS51278"/>
    </source>
</evidence>
<keyword evidence="9" id="KW-0028">Amino-acid biosynthesis</keyword>
<dbReference type="InterPro" id="IPR014729">
    <property type="entry name" value="Rossmann-like_a/b/a_fold"/>
</dbReference>
<dbReference type="SUPFAM" id="SSF52402">
    <property type="entry name" value="Adenine nucleotide alpha hydrolases-like"/>
    <property type="match status" value="1"/>
</dbReference>
<evidence type="ECO:0000256" key="5">
    <source>
        <dbReference type="ARBA" id="ARBA00022840"/>
    </source>
</evidence>
<protein>
    <recommendedName>
        <fullName evidence="3">asparagine synthase (glutamine-hydrolyzing)</fullName>
        <ecNumber evidence="3">6.3.5.4</ecNumber>
    </recommendedName>
</protein>
<dbReference type="CDD" id="cd00712">
    <property type="entry name" value="AsnB"/>
    <property type="match status" value="1"/>
</dbReference>
<evidence type="ECO:0000256" key="1">
    <source>
        <dbReference type="ARBA" id="ARBA00005187"/>
    </source>
</evidence>
<accession>A0A9D2I561</accession>
<gene>
    <name evidence="13" type="primary">asnB</name>
    <name evidence="13" type="ORF">H9717_10380</name>
</gene>
<dbReference type="InterPro" id="IPR051786">
    <property type="entry name" value="ASN_synthetase/amidase"/>
</dbReference>
<dbReference type="GO" id="GO:0004066">
    <property type="term" value="F:asparagine synthase (glutamine-hydrolyzing) activity"/>
    <property type="evidence" value="ECO:0007669"/>
    <property type="project" value="UniProtKB-EC"/>
</dbReference>
<evidence type="ECO:0000313" key="13">
    <source>
        <dbReference type="EMBL" id="HJA93501.1"/>
    </source>
</evidence>
<dbReference type="CDD" id="cd01991">
    <property type="entry name" value="Asn_synthase_B_C"/>
    <property type="match status" value="1"/>
</dbReference>
<evidence type="ECO:0000256" key="3">
    <source>
        <dbReference type="ARBA" id="ARBA00012737"/>
    </source>
</evidence>
<dbReference type="SUPFAM" id="SSF56235">
    <property type="entry name" value="N-terminal nucleophile aminohydrolases (Ntn hydrolases)"/>
    <property type="match status" value="1"/>
</dbReference>
<dbReference type="Gene3D" id="3.60.20.10">
    <property type="entry name" value="Glutamine Phosphoribosylpyrophosphate, subunit 1, domain 1"/>
    <property type="match status" value="1"/>
</dbReference>
<feature type="active site" description="For GATase activity" evidence="9">
    <location>
        <position position="2"/>
    </location>
</feature>
<keyword evidence="5 10" id="KW-0067">ATP-binding</keyword>
<dbReference type="PIRSF" id="PIRSF001589">
    <property type="entry name" value="Asn_synthetase_glu-h"/>
    <property type="match status" value="1"/>
</dbReference>
<keyword evidence="13" id="KW-0436">Ligase</keyword>
<evidence type="ECO:0000256" key="6">
    <source>
        <dbReference type="ARBA" id="ARBA00022888"/>
    </source>
</evidence>
<dbReference type="Pfam" id="PF00733">
    <property type="entry name" value="Asn_synthase"/>
    <property type="match status" value="1"/>
</dbReference>
<dbReference type="Proteomes" id="UP000886858">
    <property type="component" value="Unassembled WGS sequence"/>
</dbReference>
<dbReference type="InterPro" id="IPR033738">
    <property type="entry name" value="AsnB_N"/>
</dbReference>
<keyword evidence="6 9" id="KW-0061">Asparagine biosynthesis</keyword>
<name>A0A9D2I561_9FIRM</name>
<evidence type="ECO:0000256" key="11">
    <source>
        <dbReference type="PIRSR" id="PIRSR001589-3"/>
    </source>
</evidence>
<dbReference type="InterPro" id="IPR006426">
    <property type="entry name" value="Asn_synth_AEB"/>
</dbReference>
<evidence type="ECO:0000256" key="7">
    <source>
        <dbReference type="ARBA" id="ARBA00022962"/>
    </source>
</evidence>
<feature type="binding site" evidence="10">
    <location>
        <position position="107"/>
    </location>
    <ligand>
        <name>L-glutamine</name>
        <dbReference type="ChEBI" id="CHEBI:58359"/>
    </ligand>
</feature>
<dbReference type="GO" id="GO:0005829">
    <property type="term" value="C:cytosol"/>
    <property type="evidence" value="ECO:0007669"/>
    <property type="project" value="TreeGrafter"/>
</dbReference>
<dbReference type="GO" id="GO:0006529">
    <property type="term" value="P:asparagine biosynthetic process"/>
    <property type="evidence" value="ECO:0007669"/>
    <property type="project" value="UniProtKB-KW"/>
</dbReference>
<evidence type="ECO:0000256" key="8">
    <source>
        <dbReference type="ARBA" id="ARBA00048741"/>
    </source>
</evidence>
<dbReference type="Gene3D" id="3.40.50.620">
    <property type="entry name" value="HUPs"/>
    <property type="match status" value="1"/>
</dbReference>
<organism evidence="13 14">
    <name type="scientific">Candidatus Eisenbergiella merdipullorum</name>
    <dbReference type="NCBI Taxonomy" id="2838553"/>
    <lineage>
        <taxon>Bacteria</taxon>
        <taxon>Bacillati</taxon>
        <taxon>Bacillota</taxon>
        <taxon>Clostridia</taxon>
        <taxon>Lachnospirales</taxon>
        <taxon>Lachnospiraceae</taxon>
        <taxon>Eisenbergiella</taxon>
    </lineage>
</organism>
<dbReference type="InterPro" id="IPR029055">
    <property type="entry name" value="Ntn_hydrolases_N"/>
</dbReference>
<feature type="domain" description="Glutamine amidotransferase type-2" evidence="12">
    <location>
        <begin position="2"/>
        <end position="220"/>
    </location>
</feature>
<dbReference type="PROSITE" id="PS51278">
    <property type="entry name" value="GATASE_TYPE_2"/>
    <property type="match status" value="1"/>
</dbReference>
<dbReference type="NCBIfam" id="TIGR01536">
    <property type="entry name" value="asn_synth_AEB"/>
    <property type="match status" value="1"/>
</dbReference>
<dbReference type="InterPro" id="IPR001962">
    <property type="entry name" value="Asn_synthase"/>
</dbReference>
<comment type="pathway">
    <text evidence="1">Amino-acid biosynthesis; L-asparagine biosynthesis; L-asparagine from L-aspartate (L-Gln route): step 1/1.</text>
</comment>
<keyword evidence="4 10" id="KW-0547">Nucleotide-binding</keyword>
<sequence>MCGICGFISMKPITLKQLKNMNDTMIHRGPDDSGEEIFPASLGYQVGLAQRRLSILDLSELGHQPMHSQGYCGAPDGSISIVYNGEIYNFQELKKELSDYPFRSSCDTEVILAAYLKWGISCVERFNGMYAIALYDRRKQAVYLIRDRIGKKPLYYWMDGENLVFGSELKPIMACPGFVGRIRREVLPRFLYQQYINAPDTIFENVYKVEPGGILRFALDPDAAYAADAPEYPESATRQERGNGRRVRKWKYWDIKKVYRDCISDLVTDYGQAKAELKELLKKSVSARMIADVPLGSFLSGGYDSSLVTAIAQECAGKPVKTFSIGFSEERFNEAKYAKAVAEYLGTDHTEMIIDEQEMFRLVESIPQYYDEPFADSSQIATMLVSQLARGQVTVALSGDGGDEFYCGYNIYENVAQAQMLDGAGGLVNAVCSLPGLKHAGLMKKLPFRVQVVAQNREKETKTQFCSPSYIETAHRMVPGETLNCKYPMESAYGVNNWQIRRMLLDMDTYLPGDILCKVDRASMKYSLEARCPILDRDVMEYSFRLPHSFKYEKGVKKRILKDIAYEYIPKALLDRPKVGFGVPLDKWLRGPLKEQLLDLADHSFLKRQGIFDADYAAGLVKHYLETGDAGPATGANFSKVIWSFFTFQQWYCRYKGEK</sequence>
<dbReference type="GO" id="GO:0005524">
    <property type="term" value="F:ATP binding"/>
    <property type="evidence" value="ECO:0007669"/>
    <property type="project" value="UniProtKB-KW"/>
</dbReference>
<evidence type="ECO:0000313" key="14">
    <source>
        <dbReference type="Proteomes" id="UP000886858"/>
    </source>
</evidence>
<dbReference type="EC" id="6.3.5.4" evidence="3"/>
<evidence type="ECO:0000256" key="9">
    <source>
        <dbReference type="PIRSR" id="PIRSR001589-1"/>
    </source>
</evidence>
<comment type="catalytic activity">
    <reaction evidence="8">
        <text>L-aspartate + L-glutamine + ATP + H2O = L-asparagine + L-glutamate + AMP + diphosphate + H(+)</text>
        <dbReference type="Rhea" id="RHEA:12228"/>
        <dbReference type="ChEBI" id="CHEBI:15377"/>
        <dbReference type="ChEBI" id="CHEBI:15378"/>
        <dbReference type="ChEBI" id="CHEBI:29985"/>
        <dbReference type="ChEBI" id="CHEBI:29991"/>
        <dbReference type="ChEBI" id="CHEBI:30616"/>
        <dbReference type="ChEBI" id="CHEBI:33019"/>
        <dbReference type="ChEBI" id="CHEBI:58048"/>
        <dbReference type="ChEBI" id="CHEBI:58359"/>
        <dbReference type="ChEBI" id="CHEBI:456215"/>
        <dbReference type="EC" id="6.3.5.4"/>
    </reaction>
</comment>
<feature type="site" description="Important for beta-aspartyl-AMP intermediate formation" evidence="11">
    <location>
        <position position="400"/>
    </location>
</feature>
<dbReference type="InterPro" id="IPR017932">
    <property type="entry name" value="GATase_2_dom"/>
</dbReference>
<feature type="binding site" evidence="10">
    <location>
        <position position="325"/>
    </location>
    <ligand>
        <name>ATP</name>
        <dbReference type="ChEBI" id="CHEBI:30616"/>
    </ligand>
</feature>
<dbReference type="Pfam" id="PF13537">
    <property type="entry name" value="GATase_7"/>
    <property type="match status" value="1"/>
</dbReference>
<dbReference type="AlphaFoldDB" id="A0A9D2I561"/>
<keyword evidence="7 9" id="KW-0315">Glutamine amidotransferase</keyword>
<reference evidence="13" key="1">
    <citation type="journal article" date="2021" name="PeerJ">
        <title>Extensive microbial diversity within the chicken gut microbiome revealed by metagenomics and culture.</title>
        <authorList>
            <person name="Gilroy R."/>
            <person name="Ravi A."/>
            <person name="Getino M."/>
            <person name="Pursley I."/>
            <person name="Horton D.L."/>
            <person name="Alikhan N.F."/>
            <person name="Baker D."/>
            <person name="Gharbi K."/>
            <person name="Hall N."/>
            <person name="Watson M."/>
            <person name="Adriaenssens E.M."/>
            <person name="Foster-Nyarko E."/>
            <person name="Jarju S."/>
            <person name="Secka A."/>
            <person name="Antonio M."/>
            <person name="Oren A."/>
            <person name="Chaudhuri R.R."/>
            <person name="La Ragione R."/>
            <person name="Hildebrand F."/>
            <person name="Pallen M.J."/>
        </authorList>
    </citation>
    <scope>NUCLEOTIDE SEQUENCE</scope>
    <source>
        <strain evidence="13">CHK179-7159</strain>
    </source>
</reference>
<proteinExistence type="inferred from homology"/>
<dbReference type="EMBL" id="DWYY01000114">
    <property type="protein sequence ID" value="HJA93501.1"/>
    <property type="molecule type" value="Genomic_DNA"/>
</dbReference>
<evidence type="ECO:0000256" key="4">
    <source>
        <dbReference type="ARBA" id="ARBA00022741"/>
    </source>
</evidence>
<evidence type="ECO:0000256" key="2">
    <source>
        <dbReference type="ARBA" id="ARBA00005752"/>
    </source>
</evidence>
<comment type="caution">
    <text evidence="13">The sequence shown here is derived from an EMBL/GenBank/DDBJ whole genome shotgun (WGS) entry which is preliminary data.</text>
</comment>
<dbReference type="PANTHER" id="PTHR43284">
    <property type="entry name" value="ASPARAGINE SYNTHETASE (GLUTAMINE-HYDROLYZING)"/>
    <property type="match status" value="1"/>
</dbReference>